<feature type="region of interest" description="Disordered" evidence="1">
    <location>
        <begin position="48"/>
        <end position="67"/>
    </location>
</feature>
<evidence type="ECO:0000313" key="3">
    <source>
        <dbReference type="Proteomes" id="UP000758155"/>
    </source>
</evidence>
<dbReference type="Proteomes" id="UP000758155">
    <property type="component" value="Unassembled WGS sequence"/>
</dbReference>
<organism evidence="2 3">
    <name type="scientific">Didymella heteroderae</name>
    <dbReference type="NCBI Taxonomy" id="1769908"/>
    <lineage>
        <taxon>Eukaryota</taxon>
        <taxon>Fungi</taxon>
        <taxon>Dikarya</taxon>
        <taxon>Ascomycota</taxon>
        <taxon>Pezizomycotina</taxon>
        <taxon>Dothideomycetes</taxon>
        <taxon>Pleosporomycetidae</taxon>
        <taxon>Pleosporales</taxon>
        <taxon>Pleosporineae</taxon>
        <taxon>Didymellaceae</taxon>
        <taxon>Didymella</taxon>
    </lineage>
</organism>
<sequence>MCNKLLQTYACGHSRSVCTTPCTHALKPTANSTTSIALLTRQSPTVSSIVPVSRSPSSGFPHPQPNKHSPLRVVNISAPSSPTNVSALRFIPPATPSTISPVTAASPFLSNHSLASAPPSCFPSPPPSTAAADVSPEPNFCSYYIPRYLVTSRYPCLECYEKEEWKELRVRRMGNCRLGHPLDKVEEAEVLNGVAGVLRTTE</sequence>
<protein>
    <submittedName>
        <fullName evidence="2">Uncharacterized protein</fullName>
    </submittedName>
</protein>
<dbReference type="EMBL" id="SWKV01000060">
    <property type="protein sequence ID" value="KAF3035204.1"/>
    <property type="molecule type" value="Genomic_DNA"/>
</dbReference>
<dbReference type="AlphaFoldDB" id="A0A9P4WKV4"/>
<reference evidence="2" key="1">
    <citation type="submission" date="2019-04" db="EMBL/GenBank/DDBJ databases">
        <title>Sequencing of skin fungus with MAO and IRED activity.</title>
        <authorList>
            <person name="Marsaioli A.J."/>
            <person name="Bonatto J.M.C."/>
            <person name="Reis Junior O."/>
        </authorList>
    </citation>
    <scope>NUCLEOTIDE SEQUENCE</scope>
    <source>
        <strain evidence="2">28M1</strain>
    </source>
</reference>
<comment type="caution">
    <text evidence="2">The sequence shown here is derived from an EMBL/GenBank/DDBJ whole genome shotgun (WGS) entry which is preliminary data.</text>
</comment>
<name>A0A9P4WKV4_9PLEO</name>
<evidence type="ECO:0000256" key="1">
    <source>
        <dbReference type="SAM" id="MobiDB-lite"/>
    </source>
</evidence>
<dbReference type="OrthoDB" id="3793161at2759"/>
<feature type="compositionally biased region" description="Low complexity" evidence="1">
    <location>
        <begin position="48"/>
        <end position="58"/>
    </location>
</feature>
<evidence type="ECO:0000313" key="2">
    <source>
        <dbReference type="EMBL" id="KAF3035204.1"/>
    </source>
</evidence>
<keyword evidence="3" id="KW-1185">Reference proteome</keyword>
<gene>
    <name evidence="2" type="ORF">E8E12_002443</name>
</gene>
<proteinExistence type="predicted"/>
<accession>A0A9P4WKV4</accession>